<name>A0A1G6M0Y8_9FIRM</name>
<dbReference type="AlphaFoldDB" id="A0A1G6M0Y8"/>
<organism evidence="1 2">
    <name type="scientific">Succiniclasticum ruminis</name>
    <dbReference type="NCBI Taxonomy" id="40841"/>
    <lineage>
        <taxon>Bacteria</taxon>
        <taxon>Bacillati</taxon>
        <taxon>Bacillota</taxon>
        <taxon>Negativicutes</taxon>
        <taxon>Acidaminococcales</taxon>
        <taxon>Acidaminococcaceae</taxon>
        <taxon>Succiniclasticum</taxon>
    </lineage>
</organism>
<accession>A0A1G6M0Y8</accession>
<keyword evidence="2" id="KW-1185">Reference proteome</keyword>
<evidence type="ECO:0000313" key="2">
    <source>
        <dbReference type="Proteomes" id="UP000198943"/>
    </source>
</evidence>
<gene>
    <name evidence="1" type="ORF">SAMN04487864_108127</name>
</gene>
<dbReference type="RefSeq" id="WP_093730443.1">
    <property type="nucleotide sequence ID" value="NZ_FMYW01000008.1"/>
</dbReference>
<protein>
    <submittedName>
        <fullName evidence="1">Uncharacterized protein</fullName>
    </submittedName>
</protein>
<dbReference type="EMBL" id="FMYW01000008">
    <property type="protein sequence ID" value="SDC49202.1"/>
    <property type="molecule type" value="Genomic_DNA"/>
</dbReference>
<sequence>MTWEIDLSIIQEDAEKKGIALGEKQNALANAKALKKQGKLTDAEICEVTKVPLQVVAAMPAV</sequence>
<evidence type="ECO:0000313" key="1">
    <source>
        <dbReference type="EMBL" id="SDC49202.1"/>
    </source>
</evidence>
<reference evidence="2" key="1">
    <citation type="submission" date="2016-10" db="EMBL/GenBank/DDBJ databases">
        <authorList>
            <person name="Varghese N."/>
            <person name="Submissions S."/>
        </authorList>
    </citation>
    <scope>NUCLEOTIDE SEQUENCE [LARGE SCALE GENOMIC DNA]</scope>
    <source>
        <strain evidence="2">DSM 11005</strain>
    </source>
</reference>
<proteinExistence type="predicted"/>
<dbReference type="Proteomes" id="UP000198943">
    <property type="component" value="Unassembled WGS sequence"/>
</dbReference>